<comment type="caution">
    <text evidence="1">The sequence shown here is derived from an EMBL/GenBank/DDBJ whole genome shotgun (WGS) entry which is preliminary data.</text>
</comment>
<dbReference type="EMBL" id="JAKOGI010000807">
    <property type="protein sequence ID" value="KAJ8430332.1"/>
    <property type="molecule type" value="Genomic_DNA"/>
</dbReference>
<proteinExistence type="predicted"/>
<gene>
    <name evidence="1" type="ORF">Cgig2_015389</name>
</gene>
<name>A0A9Q1Q5S6_9CARY</name>
<accession>A0A9Q1Q5S6</accession>
<evidence type="ECO:0000313" key="2">
    <source>
        <dbReference type="Proteomes" id="UP001153076"/>
    </source>
</evidence>
<protein>
    <submittedName>
        <fullName evidence="1">Uncharacterized protein</fullName>
    </submittedName>
</protein>
<dbReference type="OrthoDB" id="1938246at2759"/>
<keyword evidence="2" id="KW-1185">Reference proteome</keyword>
<sequence>MHADESLVFQVLKARYFLDLSMMNATLGHRLSFTWRSLCGAKWVVKLRARCLVGDGFSLNILDSKWIPRPSLFNVITPFNPNFSLLWVADLIDRERGDLRHDMVDAIFLPIDEQAIKQIPLCSAWPPDRIMWHYSDTGALTVRSAYHAIRRGQVPSPSGVVQLALQFVWEYGEANCSLNGVTNLTSSGWTKPD</sequence>
<reference evidence="1" key="1">
    <citation type="submission" date="2022-04" db="EMBL/GenBank/DDBJ databases">
        <title>Carnegiea gigantea Genome sequencing and assembly v2.</title>
        <authorList>
            <person name="Copetti D."/>
            <person name="Sanderson M.J."/>
            <person name="Burquez A."/>
            <person name="Wojciechowski M.F."/>
        </authorList>
    </citation>
    <scope>NUCLEOTIDE SEQUENCE</scope>
    <source>
        <strain evidence="1">SGP5-SGP5p</strain>
        <tissue evidence="1">Aerial part</tissue>
    </source>
</reference>
<dbReference type="Proteomes" id="UP001153076">
    <property type="component" value="Unassembled WGS sequence"/>
</dbReference>
<organism evidence="1 2">
    <name type="scientific">Carnegiea gigantea</name>
    <dbReference type="NCBI Taxonomy" id="171969"/>
    <lineage>
        <taxon>Eukaryota</taxon>
        <taxon>Viridiplantae</taxon>
        <taxon>Streptophyta</taxon>
        <taxon>Embryophyta</taxon>
        <taxon>Tracheophyta</taxon>
        <taxon>Spermatophyta</taxon>
        <taxon>Magnoliopsida</taxon>
        <taxon>eudicotyledons</taxon>
        <taxon>Gunneridae</taxon>
        <taxon>Pentapetalae</taxon>
        <taxon>Caryophyllales</taxon>
        <taxon>Cactineae</taxon>
        <taxon>Cactaceae</taxon>
        <taxon>Cactoideae</taxon>
        <taxon>Echinocereeae</taxon>
        <taxon>Carnegiea</taxon>
    </lineage>
</organism>
<dbReference type="AlphaFoldDB" id="A0A9Q1Q5S6"/>
<evidence type="ECO:0000313" key="1">
    <source>
        <dbReference type="EMBL" id="KAJ8430332.1"/>
    </source>
</evidence>